<dbReference type="Proteomes" id="UP000032735">
    <property type="component" value="Chromosome"/>
</dbReference>
<dbReference type="STRING" id="1354304.XPG1_2584"/>
<organism evidence="1 2">
    <name type="scientific">Xenorhabdus poinarii G6</name>
    <dbReference type="NCBI Taxonomy" id="1354304"/>
    <lineage>
        <taxon>Bacteria</taxon>
        <taxon>Pseudomonadati</taxon>
        <taxon>Pseudomonadota</taxon>
        <taxon>Gammaproteobacteria</taxon>
        <taxon>Enterobacterales</taxon>
        <taxon>Morganellaceae</taxon>
        <taxon>Xenorhabdus</taxon>
    </lineage>
</organism>
<dbReference type="EMBL" id="FO704551">
    <property type="protein sequence ID" value="CDG22236.1"/>
    <property type="molecule type" value="Genomic_DNA"/>
</dbReference>
<accession>A0A068R5U2</accession>
<gene>
    <name evidence="1" type="ORF">XPG1_2584</name>
</gene>
<reference evidence="1 2" key="1">
    <citation type="submission" date="2013-07" db="EMBL/GenBank/DDBJ databases">
        <authorList>
            <person name="Genoscope - CEA"/>
        </authorList>
    </citation>
    <scope>NUCLEOTIDE SEQUENCE [LARGE SCALE GENOMIC DNA]</scope>
    <source>
        <strain evidence="1 2">G6</strain>
    </source>
</reference>
<dbReference type="HOGENOM" id="CLU_1721671_0_0_6"/>
<evidence type="ECO:0000313" key="1">
    <source>
        <dbReference type="EMBL" id="CDG22236.1"/>
    </source>
</evidence>
<proteinExistence type="predicted"/>
<protein>
    <submittedName>
        <fullName evidence="1">Uncharacterized protein</fullName>
    </submittedName>
</protein>
<name>A0A068R5U2_9GAMM</name>
<evidence type="ECO:0000313" key="2">
    <source>
        <dbReference type="Proteomes" id="UP000032735"/>
    </source>
</evidence>
<dbReference type="KEGG" id="xpo:XPG1_2584"/>
<sequence length="152" mass="17609">METVKTMPDLCLNLITKQNVAPGSDPLAKIWSLDHWLNTLDRVCDIDRISESATRQHFILFFNANRSEPDRVEVERVRSDNRICVTHLIPPPNVLALNAEWWTENTHPNVLFANRRLLIEEDTYSPDIARKMFALLRENMDRLTGRTLCGPK</sequence>
<keyword evidence="2" id="KW-1185">Reference proteome</keyword>
<dbReference type="AlphaFoldDB" id="A0A068R5U2"/>